<accession>A0A6M3JP92</accession>
<organism evidence="1">
    <name type="scientific">viral metagenome</name>
    <dbReference type="NCBI Taxonomy" id="1070528"/>
    <lineage>
        <taxon>unclassified sequences</taxon>
        <taxon>metagenomes</taxon>
        <taxon>organismal metagenomes</taxon>
    </lineage>
</organism>
<reference evidence="1" key="1">
    <citation type="submission" date="2020-03" db="EMBL/GenBank/DDBJ databases">
        <title>The deep terrestrial virosphere.</title>
        <authorList>
            <person name="Holmfeldt K."/>
            <person name="Nilsson E."/>
            <person name="Simone D."/>
            <person name="Lopez-Fernandez M."/>
            <person name="Wu X."/>
            <person name="de Brujin I."/>
            <person name="Lundin D."/>
            <person name="Andersson A."/>
            <person name="Bertilsson S."/>
            <person name="Dopson M."/>
        </authorList>
    </citation>
    <scope>NUCLEOTIDE SEQUENCE</scope>
    <source>
        <strain evidence="1">MM415A03524</strain>
    </source>
</reference>
<proteinExistence type="predicted"/>
<name>A0A6M3JP92_9ZZZZ</name>
<dbReference type="AlphaFoldDB" id="A0A6M3JP92"/>
<protein>
    <submittedName>
        <fullName evidence="1">Uncharacterized protein</fullName>
    </submittedName>
</protein>
<evidence type="ECO:0000313" key="1">
    <source>
        <dbReference type="EMBL" id="QJA70881.1"/>
    </source>
</evidence>
<gene>
    <name evidence="1" type="ORF">MM415A03524_0006</name>
</gene>
<sequence>MVWPFKILDVKEPIKVVSEYVYPGDRLFYEIDFEKHVDTAGILNRKLVDGFVIDLGDVSVPSKARKNIVTASVKIPAFTPPGRYRLRWSVTYKINPLRTIVRSFESEYFHVIEQD</sequence>
<dbReference type="EMBL" id="MT141828">
    <property type="protein sequence ID" value="QJA70881.1"/>
    <property type="molecule type" value="Genomic_DNA"/>
</dbReference>